<accession>A0AAN9ELW3</accession>
<evidence type="ECO:0000313" key="2">
    <source>
        <dbReference type="Proteomes" id="UP001372338"/>
    </source>
</evidence>
<name>A0AAN9ELW3_CROPI</name>
<dbReference type="AlphaFoldDB" id="A0AAN9ELW3"/>
<dbReference type="EMBL" id="JAYWIO010000005">
    <property type="protein sequence ID" value="KAK7259979.1"/>
    <property type="molecule type" value="Genomic_DNA"/>
</dbReference>
<gene>
    <name evidence="1" type="ORF">RIF29_25635</name>
</gene>
<comment type="caution">
    <text evidence="1">The sequence shown here is derived from an EMBL/GenBank/DDBJ whole genome shotgun (WGS) entry which is preliminary data.</text>
</comment>
<reference evidence="1 2" key="1">
    <citation type="submission" date="2024-01" db="EMBL/GenBank/DDBJ databases">
        <title>The genomes of 5 underutilized Papilionoideae crops provide insights into root nodulation and disease resistanc.</title>
        <authorList>
            <person name="Yuan L."/>
        </authorList>
    </citation>
    <scope>NUCLEOTIDE SEQUENCE [LARGE SCALE GENOMIC DNA]</scope>
    <source>
        <strain evidence="1">ZHUSHIDOU_FW_LH</strain>
        <tissue evidence="1">Leaf</tissue>
    </source>
</reference>
<proteinExistence type="predicted"/>
<organism evidence="1 2">
    <name type="scientific">Crotalaria pallida</name>
    <name type="common">Smooth rattlebox</name>
    <name type="synonym">Crotalaria striata</name>
    <dbReference type="NCBI Taxonomy" id="3830"/>
    <lineage>
        <taxon>Eukaryota</taxon>
        <taxon>Viridiplantae</taxon>
        <taxon>Streptophyta</taxon>
        <taxon>Embryophyta</taxon>
        <taxon>Tracheophyta</taxon>
        <taxon>Spermatophyta</taxon>
        <taxon>Magnoliopsida</taxon>
        <taxon>eudicotyledons</taxon>
        <taxon>Gunneridae</taxon>
        <taxon>Pentapetalae</taxon>
        <taxon>rosids</taxon>
        <taxon>fabids</taxon>
        <taxon>Fabales</taxon>
        <taxon>Fabaceae</taxon>
        <taxon>Papilionoideae</taxon>
        <taxon>50 kb inversion clade</taxon>
        <taxon>genistoids sensu lato</taxon>
        <taxon>core genistoids</taxon>
        <taxon>Crotalarieae</taxon>
        <taxon>Crotalaria</taxon>
    </lineage>
</organism>
<evidence type="ECO:0000313" key="1">
    <source>
        <dbReference type="EMBL" id="KAK7259979.1"/>
    </source>
</evidence>
<sequence>MFQTCEPTFEEGEQEKRVLEIQPCFAPFLCVPQNSRQCRSPTAQIERCRRKPRCPLFLPPLSLNPFSQFNSSF</sequence>
<dbReference type="Proteomes" id="UP001372338">
    <property type="component" value="Unassembled WGS sequence"/>
</dbReference>
<protein>
    <submittedName>
        <fullName evidence="1">Uncharacterized protein</fullName>
    </submittedName>
</protein>
<keyword evidence="2" id="KW-1185">Reference proteome</keyword>